<keyword evidence="3" id="KW-1185">Reference proteome</keyword>
<feature type="transmembrane region" description="Helical" evidence="1">
    <location>
        <begin position="133"/>
        <end position="156"/>
    </location>
</feature>
<feature type="transmembrane region" description="Helical" evidence="1">
    <location>
        <begin position="12"/>
        <end position="31"/>
    </location>
</feature>
<gene>
    <name evidence="2" type="ORF">GV828_01245</name>
</gene>
<evidence type="ECO:0000313" key="3">
    <source>
        <dbReference type="Proteomes" id="UP000798602"/>
    </source>
</evidence>
<organism evidence="2 3">
    <name type="scientific">Flavobacterium ichthyis</name>
    <dbReference type="NCBI Taxonomy" id="2698827"/>
    <lineage>
        <taxon>Bacteria</taxon>
        <taxon>Pseudomonadati</taxon>
        <taxon>Bacteroidota</taxon>
        <taxon>Flavobacteriia</taxon>
        <taxon>Flavobacteriales</taxon>
        <taxon>Flavobacteriaceae</taxon>
        <taxon>Flavobacterium</taxon>
    </lineage>
</organism>
<sequence length="163" mass="18854">MKKYAIEIKWSMIFMGVSLLWLLIERLVGLHDQYIHLHPYLTMLFIIPAIWMYVLALKDKKNYCYGGQMTFVQGFLTGMIITLILTAVSPLTQYVVSEYLTPNFFDNAITYSLKTGYHKTEAEAKAYFSYENYALQSTISAFIWGLLTSLVVAFFVKTKKNLI</sequence>
<evidence type="ECO:0000256" key="1">
    <source>
        <dbReference type="SAM" id="Phobius"/>
    </source>
</evidence>
<reference evidence="3" key="1">
    <citation type="submission" date="2020-01" db="EMBL/GenBank/DDBJ databases">
        <title>Sphingomonas sp. strain CSW-10.</title>
        <authorList>
            <person name="Chen W.-M."/>
        </authorList>
    </citation>
    <scope>NUCLEOTIDE SEQUENCE [LARGE SCALE GENOMIC DNA]</scope>
    <source>
        <strain evidence="3">NST-5</strain>
    </source>
</reference>
<name>A0ABW9Z554_9FLAO</name>
<comment type="caution">
    <text evidence="2">The sequence shown here is derived from an EMBL/GenBank/DDBJ whole genome shotgun (WGS) entry which is preliminary data.</text>
</comment>
<dbReference type="RefSeq" id="WP_166535646.1">
    <property type="nucleotide sequence ID" value="NZ_JAABLM010000001.1"/>
</dbReference>
<dbReference type="EMBL" id="JAABLM010000001">
    <property type="protein sequence ID" value="NBL63819.1"/>
    <property type="molecule type" value="Genomic_DNA"/>
</dbReference>
<accession>A0ABW9Z554</accession>
<dbReference type="Proteomes" id="UP000798602">
    <property type="component" value="Unassembled WGS sequence"/>
</dbReference>
<proteinExistence type="predicted"/>
<dbReference type="InterPro" id="IPR025250">
    <property type="entry name" value="DUF4199"/>
</dbReference>
<keyword evidence="1" id="KW-1133">Transmembrane helix</keyword>
<feature type="transmembrane region" description="Helical" evidence="1">
    <location>
        <begin position="69"/>
        <end position="91"/>
    </location>
</feature>
<keyword evidence="1" id="KW-0472">Membrane</keyword>
<feature type="transmembrane region" description="Helical" evidence="1">
    <location>
        <begin position="37"/>
        <end position="57"/>
    </location>
</feature>
<dbReference type="Pfam" id="PF13858">
    <property type="entry name" value="DUF4199"/>
    <property type="match status" value="1"/>
</dbReference>
<keyword evidence="1" id="KW-0812">Transmembrane</keyword>
<protein>
    <submittedName>
        <fullName evidence="2">DUF4199 family protein</fullName>
    </submittedName>
</protein>
<evidence type="ECO:0000313" key="2">
    <source>
        <dbReference type="EMBL" id="NBL63819.1"/>
    </source>
</evidence>